<dbReference type="EMBL" id="BONF01000011">
    <property type="protein sequence ID" value="GIF80930.1"/>
    <property type="molecule type" value="Genomic_DNA"/>
</dbReference>
<organism evidence="1 2">
    <name type="scientific">Catellatospora bangladeshensis</name>
    <dbReference type="NCBI Taxonomy" id="310355"/>
    <lineage>
        <taxon>Bacteria</taxon>
        <taxon>Bacillati</taxon>
        <taxon>Actinomycetota</taxon>
        <taxon>Actinomycetes</taxon>
        <taxon>Micromonosporales</taxon>
        <taxon>Micromonosporaceae</taxon>
        <taxon>Catellatospora</taxon>
    </lineage>
</organism>
<dbReference type="Proteomes" id="UP000601223">
    <property type="component" value="Unassembled WGS sequence"/>
</dbReference>
<comment type="caution">
    <text evidence="1">The sequence shown here is derived from an EMBL/GenBank/DDBJ whole genome shotgun (WGS) entry which is preliminary data.</text>
</comment>
<proteinExistence type="predicted"/>
<sequence length="81" mass="8406">MRTVAYRSVTGEGEGSADVVGRFGLPRASHFAVRGPPWGDTPMARDGSAAVGMRPLADLGVIDTSKYRPTVGFPVGSEAGE</sequence>
<evidence type="ECO:0000313" key="1">
    <source>
        <dbReference type="EMBL" id="GIF80930.1"/>
    </source>
</evidence>
<accession>A0A8J3NJY5</accession>
<evidence type="ECO:0000313" key="2">
    <source>
        <dbReference type="Proteomes" id="UP000601223"/>
    </source>
</evidence>
<dbReference type="AlphaFoldDB" id="A0A8J3NJY5"/>
<protein>
    <submittedName>
        <fullName evidence="1">Uncharacterized protein</fullName>
    </submittedName>
</protein>
<reference evidence="1 2" key="1">
    <citation type="submission" date="2021-01" db="EMBL/GenBank/DDBJ databases">
        <title>Whole genome shotgun sequence of Catellatospora bangladeshensis NBRC 107357.</title>
        <authorList>
            <person name="Komaki H."/>
            <person name="Tamura T."/>
        </authorList>
    </citation>
    <scope>NUCLEOTIDE SEQUENCE [LARGE SCALE GENOMIC DNA]</scope>
    <source>
        <strain evidence="1 2">NBRC 107357</strain>
    </source>
</reference>
<keyword evidence="2" id="KW-1185">Reference proteome</keyword>
<gene>
    <name evidence="1" type="ORF">Cba03nite_22790</name>
</gene>
<name>A0A8J3NJY5_9ACTN</name>